<comment type="caution">
    <text evidence="2">The sequence shown here is derived from an EMBL/GenBank/DDBJ whole genome shotgun (WGS) entry which is preliminary data.</text>
</comment>
<organism evidence="2 3">
    <name type="scientific">Marasmius crinis-equi</name>
    <dbReference type="NCBI Taxonomy" id="585013"/>
    <lineage>
        <taxon>Eukaryota</taxon>
        <taxon>Fungi</taxon>
        <taxon>Dikarya</taxon>
        <taxon>Basidiomycota</taxon>
        <taxon>Agaricomycotina</taxon>
        <taxon>Agaricomycetes</taxon>
        <taxon>Agaricomycetidae</taxon>
        <taxon>Agaricales</taxon>
        <taxon>Marasmiineae</taxon>
        <taxon>Marasmiaceae</taxon>
        <taxon>Marasmius</taxon>
    </lineage>
</organism>
<protein>
    <submittedName>
        <fullName evidence="2">Uncharacterized protein</fullName>
    </submittedName>
</protein>
<feature type="compositionally biased region" description="Polar residues" evidence="1">
    <location>
        <begin position="43"/>
        <end position="76"/>
    </location>
</feature>
<name>A0ABR3FDZ2_9AGAR</name>
<evidence type="ECO:0000313" key="2">
    <source>
        <dbReference type="EMBL" id="KAL0573486.1"/>
    </source>
</evidence>
<sequence length="315" mass="34940">MTSKMKEDHKLDQAALQRKIQETQSDSKTASHHPHTPPHENGGASTSYSGPSQDSYSPAPPNNYQTHNHGNYNQTYNDSLVRNRHKSDRRHHNGTVVYVNSPCQVINKFALALISNTRPALLDTGCMALSHDDDWISVVKDSESKLPEKIELIRRISSTFKFVVQQDTIYPESMSDLDKQRVQRSLSSTTPIESENVITALVEVREPEVVEEGLPGGGIPQTVILEPEYTSGTSPSLTAATDDLGPFFVERAGRIFSSHPKAPYPLPSDPPEHERLDEQHEILKQLLGGNYIGPIHDVLTPDPERRLIAVDIGTG</sequence>
<feature type="region of interest" description="Disordered" evidence="1">
    <location>
        <begin position="1"/>
        <end position="76"/>
    </location>
</feature>
<evidence type="ECO:0000256" key="1">
    <source>
        <dbReference type="SAM" id="MobiDB-lite"/>
    </source>
</evidence>
<proteinExistence type="predicted"/>
<dbReference type="Proteomes" id="UP001465976">
    <property type="component" value="Unassembled WGS sequence"/>
</dbReference>
<reference evidence="2 3" key="1">
    <citation type="submission" date="2024-02" db="EMBL/GenBank/DDBJ databases">
        <title>A draft genome for the cacao thread blight pathogen Marasmius crinis-equi.</title>
        <authorList>
            <person name="Cohen S.P."/>
            <person name="Baruah I.K."/>
            <person name="Amoako-Attah I."/>
            <person name="Bukari Y."/>
            <person name="Meinhardt L.W."/>
            <person name="Bailey B.A."/>
        </authorList>
    </citation>
    <scope>NUCLEOTIDE SEQUENCE [LARGE SCALE GENOMIC DNA]</scope>
    <source>
        <strain evidence="2 3">GH-76</strain>
    </source>
</reference>
<gene>
    <name evidence="2" type="ORF">V5O48_008463</name>
</gene>
<evidence type="ECO:0000313" key="3">
    <source>
        <dbReference type="Proteomes" id="UP001465976"/>
    </source>
</evidence>
<accession>A0ABR3FDZ2</accession>
<feature type="compositionally biased region" description="Basic and acidic residues" evidence="1">
    <location>
        <begin position="1"/>
        <end position="12"/>
    </location>
</feature>
<keyword evidence="3" id="KW-1185">Reference proteome</keyword>
<dbReference type="EMBL" id="JBAHYK010000499">
    <property type="protein sequence ID" value="KAL0573486.1"/>
    <property type="molecule type" value="Genomic_DNA"/>
</dbReference>